<evidence type="ECO:0000256" key="1">
    <source>
        <dbReference type="SAM" id="MobiDB-lite"/>
    </source>
</evidence>
<organism evidence="2 3">
    <name type="scientific">Macrosiphum euphorbiae</name>
    <name type="common">potato aphid</name>
    <dbReference type="NCBI Taxonomy" id="13131"/>
    <lineage>
        <taxon>Eukaryota</taxon>
        <taxon>Metazoa</taxon>
        <taxon>Ecdysozoa</taxon>
        <taxon>Arthropoda</taxon>
        <taxon>Hexapoda</taxon>
        <taxon>Insecta</taxon>
        <taxon>Pterygota</taxon>
        <taxon>Neoptera</taxon>
        <taxon>Paraneoptera</taxon>
        <taxon>Hemiptera</taxon>
        <taxon>Sternorrhyncha</taxon>
        <taxon>Aphidomorpha</taxon>
        <taxon>Aphidoidea</taxon>
        <taxon>Aphididae</taxon>
        <taxon>Macrosiphini</taxon>
        <taxon>Macrosiphum</taxon>
    </lineage>
</organism>
<dbReference type="Proteomes" id="UP001160148">
    <property type="component" value="Unassembled WGS sequence"/>
</dbReference>
<protein>
    <submittedName>
        <fullName evidence="2">Uncharacterized protein</fullName>
    </submittedName>
</protein>
<comment type="caution">
    <text evidence="2">The sequence shown here is derived from an EMBL/GenBank/DDBJ whole genome shotgun (WGS) entry which is preliminary data.</text>
</comment>
<gene>
    <name evidence="2" type="ORF">MEUPH1_LOCUS15589</name>
</gene>
<reference evidence="2 3" key="1">
    <citation type="submission" date="2023-01" db="EMBL/GenBank/DDBJ databases">
        <authorList>
            <person name="Whitehead M."/>
        </authorList>
    </citation>
    <scope>NUCLEOTIDE SEQUENCE [LARGE SCALE GENOMIC DNA]</scope>
</reference>
<accession>A0AAV0WXM4</accession>
<evidence type="ECO:0000313" key="3">
    <source>
        <dbReference type="Proteomes" id="UP001160148"/>
    </source>
</evidence>
<dbReference type="AlphaFoldDB" id="A0AAV0WXM4"/>
<dbReference type="EMBL" id="CARXXK010000003">
    <property type="protein sequence ID" value="CAI6360267.1"/>
    <property type="molecule type" value="Genomic_DNA"/>
</dbReference>
<proteinExistence type="predicted"/>
<feature type="region of interest" description="Disordered" evidence="1">
    <location>
        <begin position="124"/>
        <end position="151"/>
    </location>
</feature>
<keyword evidence="3" id="KW-1185">Reference proteome</keyword>
<sequence length="151" mass="16762">MNTDYHDNTIDENDHVEPLAAAGTSSTGVPPLTDFGLPTQGRVLSAVVSRADLTGLDRRRRSKRRPIRRSASAVEMYGHSKVSLVDLLRASDEPQGDRSTTSGHRWTKLLCLLRNPFRLCCPREEPSSPDCHSPTEENMAETTPSHRLDIV</sequence>
<evidence type="ECO:0000313" key="2">
    <source>
        <dbReference type="EMBL" id="CAI6360267.1"/>
    </source>
</evidence>
<name>A0AAV0WXM4_9HEMI</name>